<dbReference type="GO" id="GO:0016491">
    <property type="term" value="F:oxidoreductase activity"/>
    <property type="evidence" value="ECO:0007669"/>
    <property type="project" value="UniProtKB-ARBA"/>
</dbReference>
<evidence type="ECO:0000256" key="1">
    <source>
        <dbReference type="ARBA" id="ARBA00008903"/>
    </source>
</evidence>
<dbReference type="PANTHER" id="PTHR13812:SF19">
    <property type="entry name" value="KETIMINE REDUCTASE MU-CRYSTALLIN"/>
    <property type="match status" value="1"/>
</dbReference>
<dbReference type="GO" id="GO:0005737">
    <property type="term" value="C:cytoplasm"/>
    <property type="evidence" value="ECO:0007669"/>
    <property type="project" value="TreeGrafter"/>
</dbReference>
<dbReference type="FunFam" id="3.40.50.720:FF:000311">
    <property type="entry name" value="Ornithine cyclodeaminase"/>
    <property type="match status" value="1"/>
</dbReference>
<comment type="similarity">
    <text evidence="1">Belongs to the ornithine cyclodeaminase/mu-crystallin family.</text>
</comment>
<dbReference type="KEGG" id="pphr:APZ00_16790"/>
<proteinExistence type="inferred from homology"/>
<dbReference type="AlphaFoldDB" id="A0A0U3N0U2"/>
<dbReference type="Proteomes" id="UP000064921">
    <property type="component" value="Chromosome"/>
</dbReference>
<evidence type="ECO:0000313" key="2">
    <source>
        <dbReference type="EMBL" id="ALV30167.1"/>
    </source>
</evidence>
<dbReference type="STRING" id="121719.APZ00_16790"/>
<organism evidence="2 3">
    <name type="scientific">Pannonibacter phragmitetus</name>
    <dbReference type="NCBI Taxonomy" id="121719"/>
    <lineage>
        <taxon>Bacteria</taxon>
        <taxon>Pseudomonadati</taxon>
        <taxon>Pseudomonadota</taxon>
        <taxon>Alphaproteobacteria</taxon>
        <taxon>Hyphomicrobiales</taxon>
        <taxon>Stappiaceae</taxon>
        <taxon>Pannonibacter</taxon>
    </lineage>
</organism>
<dbReference type="InterPro" id="IPR003462">
    <property type="entry name" value="ODC_Mu_crystall"/>
</dbReference>
<dbReference type="GO" id="GO:0019752">
    <property type="term" value="P:carboxylic acid metabolic process"/>
    <property type="evidence" value="ECO:0007669"/>
    <property type="project" value="UniProtKB-ARBA"/>
</dbReference>
<reference evidence="2 3" key="1">
    <citation type="submission" date="2015-10" db="EMBL/GenBank/DDBJ databases">
        <title>The world's first case of liver abscess caused by Pannonibacter phragmitetus.</title>
        <authorList>
            <person name="Ming D."/>
            <person name="Wang M."/>
            <person name="Zhou Y."/>
            <person name="Jiang T."/>
            <person name="Hu S."/>
        </authorList>
    </citation>
    <scope>NUCLEOTIDE SEQUENCE [LARGE SCALE GENOMIC DNA]</scope>
    <source>
        <strain evidence="2 3">31801</strain>
    </source>
</reference>
<accession>A0A0U3N0U2</accession>
<evidence type="ECO:0000313" key="3">
    <source>
        <dbReference type="Proteomes" id="UP000064921"/>
    </source>
</evidence>
<dbReference type="InterPro" id="IPR036291">
    <property type="entry name" value="NAD(P)-bd_dom_sf"/>
</dbReference>
<dbReference type="PIRSF" id="PIRSF001439">
    <property type="entry name" value="CryM"/>
    <property type="match status" value="1"/>
</dbReference>
<dbReference type="Gene3D" id="3.30.1780.10">
    <property type="entry name" value="ornithine cyclodeaminase, domain 1"/>
    <property type="match status" value="1"/>
</dbReference>
<dbReference type="eggNOG" id="COG2423">
    <property type="taxonomic scope" value="Bacteria"/>
</dbReference>
<dbReference type="RefSeq" id="WP_058900776.1">
    <property type="nucleotide sequence ID" value="NZ_CP013068.1"/>
</dbReference>
<sequence>MKLIGAEEVNKALTWPALVEAMRAAHRLAEPAVKDMHLASGTGNLLVRSAWFPGRMLGVKAVTVFADNPRATPPRPAVQGSFILFDGESGAPVAVIDGAAITAWKTAADSALGADLLARQDARVLLMIGAGAMAEPLIRAHLSVRPYSTVLVWNRSREGAEALAGRLATLPAEVKVCSDLRAAMAQADVISSATMAQTPFIPGDALPEGCHLDLVGAYRPDMREADDTALQRSRLFVDCRDTTVAEIGELLIPIRNGLITAVDVAGDLFDLVAGRAGRGADTEITLYKNGGGAHLDLVTAQLIHDLLDGVPG</sequence>
<dbReference type="InterPro" id="IPR023401">
    <property type="entry name" value="ODC_N"/>
</dbReference>
<protein>
    <submittedName>
        <fullName evidence="2">Ornithine cyclodeaminase</fullName>
    </submittedName>
</protein>
<gene>
    <name evidence="2" type="ORF">APZ00_16790</name>
</gene>
<name>A0A0U3N0U2_9HYPH</name>
<dbReference type="Pfam" id="PF02423">
    <property type="entry name" value="OCD_Mu_crystall"/>
    <property type="match status" value="1"/>
</dbReference>
<dbReference type="EMBL" id="CP013068">
    <property type="protein sequence ID" value="ALV30167.1"/>
    <property type="molecule type" value="Genomic_DNA"/>
</dbReference>
<keyword evidence="3" id="KW-1185">Reference proteome</keyword>
<dbReference type="SUPFAM" id="SSF51735">
    <property type="entry name" value="NAD(P)-binding Rossmann-fold domains"/>
    <property type="match status" value="1"/>
</dbReference>
<dbReference type="Gene3D" id="3.40.50.720">
    <property type="entry name" value="NAD(P)-binding Rossmann-like Domain"/>
    <property type="match status" value="1"/>
</dbReference>
<dbReference type="PANTHER" id="PTHR13812">
    <property type="entry name" value="KETIMINE REDUCTASE MU-CRYSTALLIN"/>
    <property type="match status" value="1"/>
</dbReference>